<dbReference type="Proteomes" id="UP000198850">
    <property type="component" value="Unassembled WGS sequence"/>
</dbReference>
<evidence type="ECO:0000259" key="1">
    <source>
        <dbReference type="Pfam" id="PF10988"/>
    </source>
</evidence>
<evidence type="ECO:0000313" key="2">
    <source>
        <dbReference type="EMBL" id="SEA17152.1"/>
    </source>
</evidence>
<name>A0A1H3Z1G1_9SPHI</name>
<accession>A0A1H3Z1G1</accession>
<organism evidence="2 3">
    <name type="scientific">Pedobacter hartonius</name>
    <dbReference type="NCBI Taxonomy" id="425514"/>
    <lineage>
        <taxon>Bacteria</taxon>
        <taxon>Pseudomonadati</taxon>
        <taxon>Bacteroidota</taxon>
        <taxon>Sphingobacteriia</taxon>
        <taxon>Sphingobacteriales</taxon>
        <taxon>Sphingobacteriaceae</taxon>
        <taxon>Pedobacter</taxon>
    </lineage>
</organism>
<dbReference type="Pfam" id="PF10988">
    <property type="entry name" value="DUF2807"/>
    <property type="match status" value="1"/>
</dbReference>
<protein>
    <recommendedName>
        <fullName evidence="1">Putative auto-transporter adhesin head GIN domain-containing protein</fullName>
    </recommendedName>
</protein>
<dbReference type="AlphaFoldDB" id="A0A1H3Z1G1"/>
<reference evidence="2 3" key="1">
    <citation type="submission" date="2016-10" db="EMBL/GenBank/DDBJ databases">
        <authorList>
            <person name="de Groot N.N."/>
        </authorList>
    </citation>
    <scope>NUCLEOTIDE SEQUENCE [LARGE SCALE GENOMIC DNA]</scope>
    <source>
        <strain evidence="2 3">DSM 19033</strain>
    </source>
</reference>
<proteinExistence type="predicted"/>
<dbReference type="Gene3D" id="2.160.20.120">
    <property type="match status" value="1"/>
</dbReference>
<dbReference type="EMBL" id="FNRA01000002">
    <property type="protein sequence ID" value="SEA17152.1"/>
    <property type="molecule type" value="Genomic_DNA"/>
</dbReference>
<sequence length="186" mass="20467">MLSVAGTAKERFKAESADTVPDIKKITVKGNTVVYLVQSQKEQVTIDEGDPKNVSVKQFGNTLVISSDEKDPVIVTVYFKNIYRVDAYNTSTVLSNGKLKANNLQILLRDTAMAWIKTDTQSLYTVTDGHSKLALSGTAKEHILQTQDGSTLNSKHFIALVTKKVQNEEMIARRELSSSGSTSTIR</sequence>
<keyword evidence="3" id="KW-1185">Reference proteome</keyword>
<dbReference type="InterPro" id="IPR021255">
    <property type="entry name" value="DUF2807"/>
</dbReference>
<evidence type="ECO:0000313" key="3">
    <source>
        <dbReference type="Proteomes" id="UP000198850"/>
    </source>
</evidence>
<feature type="domain" description="Putative auto-transporter adhesin head GIN" evidence="1">
    <location>
        <begin position="24"/>
        <end position="159"/>
    </location>
</feature>
<gene>
    <name evidence="2" type="ORF">SAMN05443550_102189</name>
</gene>